<gene>
    <name evidence="1" type="ORF">CTI12_AA445970</name>
</gene>
<proteinExistence type="predicted"/>
<dbReference type="AlphaFoldDB" id="A0A2U1LW62"/>
<organism evidence="1 2">
    <name type="scientific">Artemisia annua</name>
    <name type="common">Sweet wormwood</name>
    <dbReference type="NCBI Taxonomy" id="35608"/>
    <lineage>
        <taxon>Eukaryota</taxon>
        <taxon>Viridiplantae</taxon>
        <taxon>Streptophyta</taxon>
        <taxon>Embryophyta</taxon>
        <taxon>Tracheophyta</taxon>
        <taxon>Spermatophyta</taxon>
        <taxon>Magnoliopsida</taxon>
        <taxon>eudicotyledons</taxon>
        <taxon>Gunneridae</taxon>
        <taxon>Pentapetalae</taxon>
        <taxon>asterids</taxon>
        <taxon>campanulids</taxon>
        <taxon>Asterales</taxon>
        <taxon>Asteraceae</taxon>
        <taxon>Asteroideae</taxon>
        <taxon>Anthemideae</taxon>
        <taxon>Artemisiinae</taxon>
        <taxon>Artemisia</taxon>
    </lineage>
</organism>
<name>A0A2U1LW62_ARTAN</name>
<dbReference type="Proteomes" id="UP000245207">
    <property type="component" value="Unassembled WGS sequence"/>
</dbReference>
<comment type="caution">
    <text evidence="1">The sequence shown here is derived from an EMBL/GenBank/DDBJ whole genome shotgun (WGS) entry which is preliminary data.</text>
</comment>
<sequence>MCKLDCPEIECDDADEIYAAGLNGYRSTPISKKQNDNNQYVYNISDDDVDLHDTDNEYVEFPVSFEDGVCEQLTSGMDYAKAKECKPEDSFDIRIEEQHRFPYEDSKDNGYTQSRDASPHSLDYWFVHQQNCQLNT</sequence>
<evidence type="ECO:0000313" key="1">
    <source>
        <dbReference type="EMBL" id="PWA53240.1"/>
    </source>
</evidence>
<evidence type="ECO:0000313" key="2">
    <source>
        <dbReference type="Proteomes" id="UP000245207"/>
    </source>
</evidence>
<reference evidence="1 2" key="1">
    <citation type="journal article" date="2018" name="Mol. Plant">
        <title>The genome of Artemisia annua provides insight into the evolution of Asteraceae family and artemisinin biosynthesis.</title>
        <authorList>
            <person name="Shen Q."/>
            <person name="Zhang L."/>
            <person name="Liao Z."/>
            <person name="Wang S."/>
            <person name="Yan T."/>
            <person name="Shi P."/>
            <person name="Liu M."/>
            <person name="Fu X."/>
            <person name="Pan Q."/>
            <person name="Wang Y."/>
            <person name="Lv Z."/>
            <person name="Lu X."/>
            <person name="Zhang F."/>
            <person name="Jiang W."/>
            <person name="Ma Y."/>
            <person name="Chen M."/>
            <person name="Hao X."/>
            <person name="Li L."/>
            <person name="Tang Y."/>
            <person name="Lv G."/>
            <person name="Zhou Y."/>
            <person name="Sun X."/>
            <person name="Brodelius P.E."/>
            <person name="Rose J.K.C."/>
            <person name="Tang K."/>
        </authorList>
    </citation>
    <scope>NUCLEOTIDE SEQUENCE [LARGE SCALE GENOMIC DNA]</scope>
    <source>
        <strain evidence="2">cv. Huhao1</strain>
        <tissue evidence="1">Leaf</tissue>
    </source>
</reference>
<dbReference type="EMBL" id="PKPP01007483">
    <property type="protein sequence ID" value="PWA53240.1"/>
    <property type="molecule type" value="Genomic_DNA"/>
</dbReference>
<keyword evidence="2" id="KW-1185">Reference proteome</keyword>
<accession>A0A2U1LW62</accession>
<protein>
    <submittedName>
        <fullName evidence="1">Uncharacterized protein</fullName>
    </submittedName>
</protein>